<evidence type="ECO:0000313" key="2">
    <source>
        <dbReference type="EMBL" id="HAG2008408.1"/>
    </source>
</evidence>
<evidence type="ECO:0000256" key="1">
    <source>
        <dbReference type="SAM" id="MobiDB-lite"/>
    </source>
</evidence>
<organism evidence="2">
    <name type="scientific">Salmonella enterica</name>
    <name type="common">Salmonella choleraesuis</name>
    <dbReference type="NCBI Taxonomy" id="28901"/>
    <lineage>
        <taxon>Bacteria</taxon>
        <taxon>Pseudomonadati</taxon>
        <taxon>Pseudomonadota</taxon>
        <taxon>Gammaproteobacteria</taxon>
        <taxon>Enterobacterales</taxon>
        <taxon>Enterobacteriaceae</taxon>
        <taxon>Salmonella</taxon>
    </lineage>
</organism>
<comment type="caution">
    <text evidence="2">The sequence shown here is derived from an EMBL/GenBank/DDBJ whole genome shotgun (WGS) entry which is preliminary data.</text>
</comment>
<reference evidence="2" key="1">
    <citation type="journal article" date="2018" name="Genome Biol.">
        <title>SKESA: strategic k-mer extension for scrupulous assemblies.</title>
        <authorList>
            <person name="Souvorov A."/>
            <person name="Agarwala R."/>
            <person name="Lipman D.J."/>
        </authorList>
    </citation>
    <scope>NUCLEOTIDE SEQUENCE</scope>
    <source>
        <strain evidence="2">MA.CK_98/00002963</strain>
    </source>
</reference>
<accession>A0A759NMG0</accession>
<sequence length="87" mass="9778">MSPEEFIKKHITDVLTGEGFPVEVVRGGAEHGVDYYRRCSQASRKGSMFADCLFRARQWAVGQTTTVERKQAKKKPDKRGNLSSGLF</sequence>
<protein>
    <submittedName>
        <fullName evidence="2">Uncharacterized protein</fullName>
    </submittedName>
</protein>
<gene>
    <name evidence="2" type="ORF">G8O32_000569</name>
</gene>
<dbReference type="EMBL" id="DAAXPK010000001">
    <property type="protein sequence ID" value="HAG2008408.1"/>
    <property type="molecule type" value="Genomic_DNA"/>
</dbReference>
<name>A0A759NMG0_SALER</name>
<dbReference type="AlphaFoldDB" id="A0A759NMG0"/>
<proteinExistence type="predicted"/>
<feature type="region of interest" description="Disordered" evidence="1">
    <location>
        <begin position="65"/>
        <end position="87"/>
    </location>
</feature>
<reference evidence="2" key="2">
    <citation type="submission" date="2020-02" db="EMBL/GenBank/DDBJ databases">
        <authorList>
            <consortium name="NCBI Pathogen Detection Project"/>
        </authorList>
    </citation>
    <scope>NUCLEOTIDE SEQUENCE</scope>
    <source>
        <strain evidence="2">MA.CK_98/00002963</strain>
    </source>
</reference>